<accession>A0A8S0PL73</accession>
<dbReference type="Proteomes" id="UP000594638">
    <property type="component" value="Unassembled WGS sequence"/>
</dbReference>
<dbReference type="EMBL" id="CACTIH010000130">
    <property type="protein sequence ID" value="CAA2954896.1"/>
    <property type="molecule type" value="Genomic_DNA"/>
</dbReference>
<sequence length="69" mass="7622">VVCGHDVQDMSRKQPVFQTFLGSFLGQGVQAMSKPRQGCSLIFKHFWTISGHGVQAMSRSLPGRDRDTA</sequence>
<dbReference type="Gramene" id="OE9A008911T1">
    <property type="protein sequence ID" value="OE9A008911C1"/>
    <property type="gene ID" value="OE9A008911"/>
</dbReference>
<proteinExistence type="predicted"/>
<dbReference type="AlphaFoldDB" id="A0A8S0PL73"/>
<keyword evidence="2" id="KW-1185">Reference proteome</keyword>
<gene>
    <name evidence="1" type="ORF">OLEA9_A008911</name>
</gene>
<evidence type="ECO:0000313" key="1">
    <source>
        <dbReference type="EMBL" id="CAA2954896.1"/>
    </source>
</evidence>
<organism evidence="1 2">
    <name type="scientific">Olea europaea subsp. europaea</name>
    <dbReference type="NCBI Taxonomy" id="158383"/>
    <lineage>
        <taxon>Eukaryota</taxon>
        <taxon>Viridiplantae</taxon>
        <taxon>Streptophyta</taxon>
        <taxon>Embryophyta</taxon>
        <taxon>Tracheophyta</taxon>
        <taxon>Spermatophyta</taxon>
        <taxon>Magnoliopsida</taxon>
        <taxon>eudicotyledons</taxon>
        <taxon>Gunneridae</taxon>
        <taxon>Pentapetalae</taxon>
        <taxon>asterids</taxon>
        <taxon>lamiids</taxon>
        <taxon>Lamiales</taxon>
        <taxon>Oleaceae</taxon>
        <taxon>Oleeae</taxon>
        <taxon>Olea</taxon>
    </lineage>
</organism>
<comment type="caution">
    <text evidence="1">The sequence shown here is derived from an EMBL/GenBank/DDBJ whole genome shotgun (WGS) entry which is preliminary data.</text>
</comment>
<feature type="non-terminal residue" evidence="1">
    <location>
        <position position="1"/>
    </location>
</feature>
<reference evidence="1 2" key="1">
    <citation type="submission" date="2019-12" db="EMBL/GenBank/DDBJ databases">
        <authorList>
            <person name="Alioto T."/>
            <person name="Alioto T."/>
            <person name="Gomez Garrido J."/>
        </authorList>
    </citation>
    <scope>NUCLEOTIDE SEQUENCE [LARGE SCALE GENOMIC DNA]</scope>
</reference>
<name>A0A8S0PL73_OLEEU</name>
<evidence type="ECO:0000313" key="2">
    <source>
        <dbReference type="Proteomes" id="UP000594638"/>
    </source>
</evidence>
<protein>
    <submittedName>
        <fullName evidence="1">Uncharacterized protein</fullName>
    </submittedName>
</protein>